<keyword evidence="10" id="KW-1185">Reference proteome</keyword>
<comment type="subcellular location">
    <subcellularLocation>
        <location evidence="1">Cell membrane</location>
        <topology evidence="1">Multi-pass membrane protein</topology>
    </subcellularLocation>
    <subcellularLocation>
        <location evidence="6">Membrane</location>
        <topology evidence="6">Multi-pass membrane protein</topology>
    </subcellularLocation>
</comment>
<dbReference type="GO" id="GO:0005886">
    <property type="term" value="C:plasma membrane"/>
    <property type="evidence" value="ECO:0007669"/>
    <property type="project" value="UniProtKB-SubCell"/>
</dbReference>
<evidence type="ECO:0000313" key="9">
    <source>
        <dbReference type="EMBL" id="MBC2665623.1"/>
    </source>
</evidence>
<proteinExistence type="inferred from homology"/>
<keyword evidence="6" id="KW-0813">Transport</keyword>
<organism evidence="9 10">
    <name type="scientific">Novosphingobium flavum</name>
    <dbReference type="NCBI Taxonomy" id="1778672"/>
    <lineage>
        <taxon>Bacteria</taxon>
        <taxon>Pseudomonadati</taxon>
        <taxon>Pseudomonadota</taxon>
        <taxon>Alphaproteobacteria</taxon>
        <taxon>Sphingomonadales</taxon>
        <taxon>Sphingomonadaceae</taxon>
        <taxon>Novosphingobium</taxon>
    </lineage>
</organism>
<evidence type="ECO:0000256" key="4">
    <source>
        <dbReference type="ARBA" id="ARBA00022989"/>
    </source>
</evidence>
<dbReference type="PANTHER" id="PTHR30433:SF2">
    <property type="entry name" value="MOTILITY PROTEIN A"/>
    <property type="match status" value="1"/>
</dbReference>
<evidence type="ECO:0000313" key="10">
    <source>
        <dbReference type="Proteomes" id="UP000566813"/>
    </source>
</evidence>
<dbReference type="GO" id="GO:0071978">
    <property type="term" value="P:bacterial-type flagellum-dependent swarming motility"/>
    <property type="evidence" value="ECO:0007669"/>
    <property type="project" value="InterPro"/>
</dbReference>
<feature type="transmembrane region" description="Helical" evidence="7">
    <location>
        <begin position="6"/>
        <end position="24"/>
    </location>
</feature>
<accession>A0A7X1KLS8</accession>
<keyword evidence="5 7" id="KW-0472">Membrane</keyword>
<dbReference type="GO" id="GO:0015031">
    <property type="term" value="P:protein transport"/>
    <property type="evidence" value="ECO:0007669"/>
    <property type="project" value="UniProtKB-KW"/>
</dbReference>
<dbReference type="RefSeq" id="WP_185663895.1">
    <property type="nucleotide sequence ID" value="NZ_JACLAW010000006.1"/>
</dbReference>
<dbReference type="EMBL" id="JACLAW010000006">
    <property type="protein sequence ID" value="MBC2665623.1"/>
    <property type="molecule type" value="Genomic_DNA"/>
</dbReference>
<evidence type="ECO:0000259" key="8">
    <source>
        <dbReference type="Pfam" id="PF01618"/>
    </source>
</evidence>
<protein>
    <submittedName>
        <fullName evidence="9">MotA/TolQ/ExbB proton channel family protein</fullName>
    </submittedName>
</protein>
<dbReference type="Pfam" id="PF01618">
    <property type="entry name" value="MotA_ExbB"/>
    <property type="match status" value="1"/>
</dbReference>
<evidence type="ECO:0000256" key="6">
    <source>
        <dbReference type="RuleBase" id="RU004057"/>
    </source>
</evidence>
<evidence type="ECO:0000256" key="1">
    <source>
        <dbReference type="ARBA" id="ARBA00004651"/>
    </source>
</evidence>
<comment type="similarity">
    <text evidence="6">Belongs to the exbB/tolQ family.</text>
</comment>
<dbReference type="InterPro" id="IPR047055">
    <property type="entry name" value="MotA-like"/>
</dbReference>
<sequence>MPLPLIDGLSALIVFGGTLLATLLRSGWRESALALRAALAAFGPGFSAERTRGELAAQVRAIREDGVLRARRRPVGDREFDEATDALIQHRSIPALLAAHEKHKARRLGEAALAMRVLAQSAELAPVCGMVGTLVALSRLPATSGPEAITGAVGMAVVTTLYGLLAANLVLAPLARKVERAARAEDAAREEVTEWIAAQVAEGMPHLRAAPVHHHHEAAA</sequence>
<dbReference type="InterPro" id="IPR002898">
    <property type="entry name" value="MotA_ExbB_proton_chnl"/>
</dbReference>
<dbReference type="AlphaFoldDB" id="A0A7X1KLS8"/>
<evidence type="ECO:0000256" key="2">
    <source>
        <dbReference type="ARBA" id="ARBA00022475"/>
    </source>
</evidence>
<feature type="transmembrane region" description="Helical" evidence="7">
    <location>
        <begin position="149"/>
        <end position="171"/>
    </location>
</feature>
<gene>
    <name evidence="9" type="ORF">H7F51_08810</name>
</gene>
<keyword evidence="6" id="KW-0653">Protein transport</keyword>
<keyword evidence="4 7" id="KW-1133">Transmembrane helix</keyword>
<dbReference type="Proteomes" id="UP000566813">
    <property type="component" value="Unassembled WGS sequence"/>
</dbReference>
<feature type="transmembrane region" description="Helical" evidence="7">
    <location>
        <begin position="113"/>
        <end position="137"/>
    </location>
</feature>
<dbReference type="GO" id="GO:0006935">
    <property type="term" value="P:chemotaxis"/>
    <property type="evidence" value="ECO:0007669"/>
    <property type="project" value="InterPro"/>
</dbReference>
<keyword evidence="3 7" id="KW-0812">Transmembrane</keyword>
<dbReference type="PANTHER" id="PTHR30433">
    <property type="entry name" value="CHEMOTAXIS PROTEIN MOTA"/>
    <property type="match status" value="1"/>
</dbReference>
<comment type="caution">
    <text evidence="9">The sequence shown here is derived from an EMBL/GenBank/DDBJ whole genome shotgun (WGS) entry which is preliminary data.</text>
</comment>
<evidence type="ECO:0000256" key="5">
    <source>
        <dbReference type="ARBA" id="ARBA00023136"/>
    </source>
</evidence>
<evidence type="ECO:0000256" key="3">
    <source>
        <dbReference type="ARBA" id="ARBA00022692"/>
    </source>
</evidence>
<name>A0A7X1KLS8_9SPHN</name>
<keyword evidence="2" id="KW-1003">Cell membrane</keyword>
<feature type="domain" description="MotA/TolQ/ExbB proton channel" evidence="8">
    <location>
        <begin position="108"/>
        <end position="190"/>
    </location>
</feature>
<reference evidence="9 10" key="1">
    <citation type="submission" date="2020-08" db="EMBL/GenBank/DDBJ databases">
        <title>The genome sequence of type strain Novosphingobium flavum NBRC 111647.</title>
        <authorList>
            <person name="Liu Y."/>
        </authorList>
    </citation>
    <scope>NUCLEOTIDE SEQUENCE [LARGE SCALE GENOMIC DNA]</scope>
    <source>
        <strain evidence="9 10">NBRC 111647</strain>
    </source>
</reference>
<evidence type="ECO:0000256" key="7">
    <source>
        <dbReference type="SAM" id="Phobius"/>
    </source>
</evidence>